<reference evidence="2" key="1">
    <citation type="submission" date="2022-11" db="UniProtKB">
        <authorList>
            <consortium name="WormBaseParasite"/>
        </authorList>
    </citation>
    <scope>IDENTIFICATION</scope>
</reference>
<name>A0A914WIJ8_9BILA</name>
<accession>A0A914WIJ8</accession>
<proteinExistence type="predicted"/>
<organism evidence="1 2">
    <name type="scientific">Plectus sambesii</name>
    <dbReference type="NCBI Taxonomy" id="2011161"/>
    <lineage>
        <taxon>Eukaryota</taxon>
        <taxon>Metazoa</taxon>
        <taxon>Ecdysozoa</taxon>
        <taxon>Nematoda</taxon>
        <taxon>Chromadorea</taxon>
        <taxon>Plectida</taxon>
        <taxon>Plectina</taxon>
        <taxon>Plectoidea</taxon>
        <taxon>Plectidae</taxon>
        <taxon>Plectus</taxon>
    </lineage>
</organism>
<dbReference type="WBParaSite" id="PSAMB.scaffold4121size15627.g23540.t1">
    <property type="protein sequence ID" value="PSAMB.scaffold4121size15627.g23540.t1"/>
    <property type="gene ID" value="PSAMB.scaffold4121size15627.g23540"/>
</dbReference>
<dbReference type="Proteomes" id="UP000887566">
    <property type="component" value="Unplaced"/>
</dbReference>
<evidence type="ECO:0000313" key="2">
    <source>
        <dbReference type="WBParaSite" id="PSAMB.scaffold4121size15627.g23540.t1"/>
    </source>
</evidence>
<dbReference type="AlphaFoldDB" id="A0A914WIJ8"/>
<protein>
    <submittedName>
        <fullName evidence="2">SF3 helicase domain-containing protein</fullName>
    </submittedName>
</protein>
<keyword evidence="1" id="KW-1185">Reference proteome</keyword>
<sequence length="303" mass="33354">MADDASKIDKGYVLRVKLTTDEGGDRWKVAVRNKDRKDFFEALCDGRTSLSLFLRKTKYHLLVDLVKGGIQAYADPARHDRRKSYLVVENLGLVEVCDGTARPFVHVLSSVNGAVSVFDEDGAVSAMPVILRLAMSPRDTGIVCAFDRDHPTDLLQFVTGLRSLFATNEAQVLLAVGWLTFALSSEAEKRFGWELKALLSLVGEPSTGKTTLAEMLRAMVGASTSCRDYTPSSLLARMEASSIPACHNDYRLTESELEKLKNVVVSIAEGKPRDSMRTKIYPRDPVIMTSNSSASALQFDKQA</sequence>
<evidence type="ECO:0000313" key="1">
    <source>
        <dbReference type="Proteomes" id="UP000887566"/>
    </source>
</evidence>